<keyword evidence="6" id="KW-0963">Cytoplasm</keyword>
<reference evidence="8 9" key="1">
    <citation type="submission" date="2019-03" db="EMBL/GenBank/DDBJ databases">
        <title>Genomic Encyclopedia of Archaeal and Bacterial Type Strains, Phase II (KMG-II): from individual species to whole genera.</title>
        <authorList>
            <person name="Goeker M."/>
        </authorList>
    </citation>
    <scope>NUCLEOTIDE SEQUENCE [LARGE SCALE GENOMIC DNA]</scope>
    <source>
        <strain evidence="8 9">ATCC 25309</strain>
    </source>
</reference>
<dbReference type="Gene3D" id="3.40.50.150">
    <property type="entry name" value="Vaccinia Virus protein VP39"/>
    <property type="match status" value="1"/>
</dbReference>
<dbReference type="RefSeq" id="WP_133793011.1">
    <property type="nucleotide sequence ID" value="NZ_SOCA01000001.1"/>
</dbReference>
<dbReference type="SUPFAM" id="SSF53335">
    <property type="entry name" value="S-adenosyl-L-methionine-dependent methyltransferases"/>
    <property type="match status" value="1"/>
</dbReference>
<dbReference type="PIRSF" id="PIRSF004486">
    <property type="entry name" value="MraW"/>
    <property type="match status" value="1"/>
</dbReference>
<keyword evidence="4 6" id="KW-0808">Transferase</keyword>
<dbReference type="GO" id="GO:0005737">
    <property type="term" value="C:cytoplasm"/>
    <property type="evidence" value="ECO:0007669"/>
    <property type="project" value="UniProtKB-SubCell"/>
</dbReference>
<keyword evidence="2 6" id="KW-0698">rRNA processing</keyword>
<dbReference type="InterPro" id="IPR023397">
    <property type="entry name" value="SAM-dep_MeTrfase_MraW_recog"/>
</dbReference>
<protein>
    <recommendedName>
        <fullName evidence="6">Ribosomal RNA small subunit methyltransferase H</fullName>
        <ecNumber evidence="6">2.1.1.199</ecNumber>
    </recommendedName>
    <alternativeName>
        <fullName evidence="6">16S rRNA m(4)C1402 methyltransferase</fullName>
    </alternativeName>
    <alternativeName>
        <fullName evidence="6">rRNA (cytosine-N(4)-)-methyltransferase RsmH</fullName>
    </alternativeName>
</protein>
<proteinExistence type="inferred from homology"/>
<comment type="catalytic activity">
    <reaction evidence="6">
        <text>cytidine(1402) in 16S rRNA + S-adenosyl-L-methionine = N(4)-methylcytidine(1402) in 16S rRNA + S-adenosyl-L-homocysteine + H(+)</text>
        <dbReference type="Rhea" id="RHEA:42928"/>
        <dbReference type="Rhea" id="RHEA-COMP:10286"/>
        <dbReference type="Rhea" id="RHEA-COMP:10287"/>
        <dbReference type="ChEBI" id="CHEBI:15378"/>
        <dbReference type="ChEBI" id="CHEBI:57856"/>
        <dbReference type="ChEBI" id="CHEBI:59789"/>
        <dbReference type="ChEBI" id="CHEBI:74506"/>
        <dbReference type="ChEBI" id="CHEBI:82748"/>
        <dbReference type="EC" id="2.1.1.199"/>
    </reaction>
</comment>
<accession>A0A4R7SS69</accession>
<comment type="similarity">
    <text evidence="1 6">Belongs to the methyltransferase superfamily. RsmH family.</text>
</comment>
<feature type="binding site" evidence="6">
    <location>
        <begin position="87"/>
        <end position="89"/>
    </location>
    <ligand>
        <name>S-adenosyl-L-methionine</name>
        <dbReference type="ChEBI" id="CHEBI:59789"/>
    </ligand>
</feature>
<sequence>MNSEADTPPPTPAVHKRRPRYSGKNPRRFDQKYKELNADQYPQEVAKVLASGKTPAGQHVPIMVTEVLECLAPQPGEFAIDCTLGYGGHSRALWQSLQPGGHLLSLDADPIELERTEARLRAVGMNTDTFTARRCNFAGLAKALSDQGWLEGADVIFADLGLSSMQIDNPARGFTFKHDGPLDMRLNPQRGKSAAEWLAEISIEKLTQILIENADEPRADLIARHLYKAGQQSPITRTKALAETIRQALPRTLPADDADTTVRRVFQAIRILVNEEFTVLDGLLRALPAALKPGGRVAILTFHSGEDRRVKKAFQEGRNTGLYAEVTREVVRASLEEQRQNPRSCPAKLRWAIRAH</sequence>
<evidence type="ECO:0000256" key="1">
    <source>
        <dbReference type="ARBA" id="ARBA00010396"/>
    </source>
</evidence>
<keyword evidence="9" id="KW-1185">Reference proteome</keyword>
<evidence type="ECO:0000256" key="5">
    <source>
        <dbReference type="ARBA" id="ARBA00022691"/>
    </source>
</evidence>
<dbReference type="NCBIfam" id="TIGR00006">
    <property type="entry name" value="16S rRNA (cytosine(1402)-N(4))-methyltransferase RsmH"/>
    <property type="match status" value="1"/>
</dbReference>
<keyword evidence="5 6" id="KW-0949">S-adenosyl-L-methionine</keyword>
<evidence type="ECO:0000256" key="6">
    <source>
        <dbReference type="HAMAP-Rule" id="MF_01007"/>
    </source>
</evidence>
<dbReference type="OrthoDB" id="9806637at2"/>
<dbReference type="EMBL" id="SOCA01000001">
    <property type="protein sequence ID" value="TDU81028.1"/>
    <property type="molecule type" value="Genomic_DNA"/>
</dbReference>
<gene>
    <name evidence="6" type="primary">rsmH</name>
    <name evidence="8" type="ORF">EI77_00330</name>
</gene>
<feature type="binding site" evidence="6">
    <location>
        <position position="166"/>
    </location>
    <ligand>
        <name>S-adenosyl-L-methionine</name>
        <dbReference type="ChEBI" id="CHEBI:59789"/>
    </ligand>
</feature>
<comment type="caution">
    <text evidence="8">The sequence shown here is derived from an EMBL/GenBank/DDBJ whole genome shotgun (WGS) entry which is preliminary data.</text>
</comment>
<feature type="binding site" evidence="6">
    <location>
        <position position="107"/>
    </location>
    <ligand>
        <name>S-adenosyl-L-methionine</name>
        <dbReference type="ChEBI" id="CHEBI:59789"/>
    </ligand>
</feature>
<feature type="region of interest" description="Disordered" evidence="7">
    <location>
        <begin position="1"/>
        <end position="28"/>
    </location>
</feature>
<feature type="binding site" evidence="6">
    <location>
        <position position="159"/>
    </location>
    <ligand>
        <name>S-adenosyl-L-methionine</name>
        <dbReference type="ChEBI" id="CHEBI:59789"/>
    </ligand>
</feature>
<feature type="binding site" evidence="6">
    <location>
        <position position="137"/>
    </location>
    <ligand>
        <name>S-adenosyl-L-methionine</name>
        <dbReference type="ChEBI" id="CHEBI:59789"/>
    </ligand>
</feature>
<dbReference type="PANTHER" id="PTHR11265">
    <property type="entry name" value="S-ADENOSYL-METHYLTRANSFERASE MRAW"/>
    <property type="match status" value="1"/>
</dbReference>
<dbReference type="EC" id="2.1.1.199" evidence="6"/>
<evidence type="ECO:0000256" key="2">
    <source>
        <dbReference type="ARBA" id="ARBA00022552"/>
    </source>
</evidence>
<evidence type="ECO:0000256" key="3">
    <source>
        <dbReference type="ARBA" id="ARBA00022603"/>
    </source>
</evidence>
<dbReference type="GO" id="GO:0070475">
    <property type="term" value="P:rRNA base methylation"/>
    <property type="evidence" value="ECO:0007669"/>
    <property type="project" value="UniProtKB-UniRule"/>
</dbReference>
<keyword evidence="3 6" id="KW-0489">Methyltransferase</keyword>
<dbReference type="GO" id="GO:0071424">
    <property type="term" value="F:rRNA (cytosine-N4-)-methyltransferase activity"/>
    <property type="evidence" value="ECO:0007669"/>
    <property type="project" value="UniProtKB-UniRule"/>
</dbReference>
<evidence type="ECO:0000256" key="4">
    <source>
        <dbReference type="ARBA" id="ARBA00022679"/>
    </source>
</evidence>
<comment type="function">
    <text evidence="6">Specifically methylates the N4 position of cytidine in position 1402 (C1402) of 16S rRNA.</text>
</comment>
<dbReference type="PANTHER" id="PTHR11265:SF0">
    <property type="entry name" value="12S RRNA N4-METHYLCYTIDINE METHYLTRANSFERASE"/>
    <property type="match status" value="1"/>
</dbReference>
<dbReference type="SUPFAM" id="SSF81799">
    <property type="entry name" value="Putative methyltransferase TM0872, insert domain"/>
    <property type="match status" value="1"/>
</dbReference>
<dbReference type="InterPro" id="IPR002903">
    <property type="entry name" value="RsmH"/>
</dbReference>
<evidence type="ECO:0000313" key="9">
    <source>
        <dbReference type="Proteomes" id="UP000295662"/>
    </source>
</evidence>
<dbReference type="AlphaFoldDB" id="A0A4R7SS69"/>
<evidence type="ECO:0000256" key="7">
    <source>
        <dbReference type="SAM" id="MobiDB-lite"/>
    </source>
</evidence>
<organism evidence="8 9">
    <name type="scientific">Prosthecobacter fusiformis</name>
    <dbReference type="NCBI Taxonomy" id="48464"/>
    <lineage>
        <taxon>Bacteria</taxon>
        <taxon>Pseudomonadati</taxon>
        <taxon>Verrucomicrobiota</taxon>
        <taxon>Verrucomicrobiia</taxon>
        <taxon>Verrucomicrobiales</taxon>
        <taxon>Verrucomicrobiaceae</taxon>
        <taxon>Prosthecobacter</taxon>
    </lineage>
</organism>
<dbReference type="Gene3D" id="1.10.150.170">
    <property type="entry name" value="Putative methyltransferase TM0872, insert domain"/>
    <property type="match status" value="1"/>
</dbReference>
<evidence type="ECO:0000313" key="8">
    <source>
        <dbReference type="EMBL" id="TDU81028.1"/>
    </source>
</evidence>
<name>A0A4R7SS69_9BACT</name>
<dbReference type="Pfam" id="PF01795">
    <property type="entry name" value="Methyltransf_5"/>
    <property type="match status" value="1"/>
</dbReference>
<dbReference type="HAMAP" id="MF_01007">
    <property type="entry name" value="16SrRNA_methyltr_H"/>
    <property type="match status" value="1"/>
</dbReference>
<dbReference type="InterPro" id="IPR029063">
    <property type="entry name" value="SAM-dependent_MTases_sf"/>
</dbReference>
<dbReference type="Proteomes" id="UP000295662">
    <property type="component" value="Unassembled WGS sequence"/>
</dbReference>
<comment type="subcellular location">
    <subcellularLocation>
        <location evidence="6">Cytoplasm</location>
    </subcellularLocation>
</comment>